<feature type="compositionally biased region" description="Basic and acidic residues" evidence="2">
    <location>
        <begin position="50"/>
        <end position="84"/>
    </location>
</feature>
<feature type="region of interest" description="Disordered" evidence="2">
    <location>
        <begin position="50"/>
        <end position="120"/>
    </location>
</feature>
<keyword evidence="3" id="KW-1185">Reference proteome</keyword>
<dbReference type="AlphaFoldDB" id="A0A6P8H7S3"/>
<dbReference type="InParanoid" id="A0A6P8H7S3"/>
<dbReference type="Proteomes" id="UP000515163">
    <property type="component" value="Unplaced"/>
</dbReference>
<evidence type="ECO:0000313" key="3">
    <source>
        <dbReference type="Proteomes" id="UP000515163"/>
    </source>
</evidence>
<feature type="compositionally biased region" description="Basic residues" evidence="2">
    <location>
        <begin position="101"/>
        <end position="120"/>
    </location>
</feature>
<proteinExistence type="inferred from homology"/>
<protein>
    <submittedName>
        <fullName evidence="4">Uncharacterized protein LOC116288831</fullName>
    </submittedName>
</protein>
<evidence type="ECO:0000313" key="4">
    <source>
        <dbReference type="RefSeq" id="XP_031551536.1"/>
    </source>
</evidence>
<dbReference type="RefSeq" id="XP_031551536.1">
    <property type="nucleotide sequence ID" value="XM_031695676.1"/>
</dbReference>
<evidence type="ECO:0000256" key="2">
    <source>
        <dbReference type="SAM" id="MobiDB-lite"/>
    </source>
</evidence>
<reference evidence="4" key="1">
    <citation type="submission" date="2025-08" db="UniProtKB">
        <authorList>
            <consortium name="RefSeq"/>
        </authorList>
    </citation>
    <scope>IDENTIFICATION</scope>
    <source>
        <tissue evidence="4">Tentacle</tissue>
    </source>
</reference>
<name>A0A6P8H7S3_ACTTE</name>
<gene>
    <name evidence="4" type="primary">LOC116288831</name>
</gene>
<sequence>MAKSLRSKRKRKMRRERREKFKVKETQRLLETLGVNEAGKGEAMTLALEEKDSQNDIKDHQNTVEHVEVEPTEKTSDVEMDQDKTQQNNTKSSKKVDKKQLLKRLGKKRHFKKSNKMMKW</sequence>
<dbReference type="GeneID" id="116288831"/>
<comment type="similarity">
    <text evidence="1">Belongs to the learning-associated protein family.</text>
</comment>
<feature type="region of interest" description="Disordered" evidence="2">
    <location>
        <begin position="1"/>
        <end position="23"/>
    </location>
</feature>
<dbReference type="InterPro" id="IPR018784">
    <property type="entry name" value="LLPH-like"/>
</dbReference>
<feature type="compositionally biased region" description="Basic residues" evidence="2">
    <location>
        <begin position="1"/>
        <end position="15"/>
    </location>
</feature>
<organism evidence="3 4">
    <name type="scientific">Actinia tenebrosa</name>
    <name type="common">Australian red waratah sea anemone</name>
    <dbReference type="NCBI Taxonomy" id="6105"/>
    <lineage>
        <taxon>Eukaryota</taxon>
        <taxon>Metazoa</taxon>
        <taxon>Cnidaria</taxon>
        <taxon>Anthozoa</taxon>
        <taxon>Hexacorallia</taxon>
        <taxon>Actiniaria</taxon>
        <taxon>Actiniidae</taxon>
        <taxon>Actinia</taxon>
    </lineage>
</organism>
<dbReference type="Pfam" id="PF10169">
    <property type="entry name" value="LLPH"/>
    <property type="match status" value="1"/>
</dbReference>
<dbReference type="KEGG" id="aten:116288831"/>
<accession>A0A6P8H7S3</accession>
<evidence type="ECO:0000256" key="1">
    <source>
        <dbReference type="ARBA" id="ARBA00034118"/>
    </source>
</evidence>
<dbReference type="OrthoDB" id="10377559at2759"/>